<evidence type="ECO:0000256" key="5">
    <source>
        <dbReference type="SAM" id="Phobius"/>
    </source>
</evidence>
<dbReference type="Pfam" id="PF07738">
    <property type="entry name" value="Sad1_UNC"/>
    <property type="match status" value="1"/>
</dbReference>
<feature type="domain" description="SUN" evidence="6">
    <location>
        <begin position="269"/>
        <end position="437"/>
    </location>
</feature>
<evidence type="ECO:0000313" key="8">
    <source>
        <dbReference type="Proteomes" id="UP000325081"/>
    </source>
</evidence>
<keyword evidence="4 5" id="KW-0472">Membrane</keyword>
<protein>
    <submittedName>
        <fullName evidence="7">SUN domain-containing protein</fullName>
    </submittedName>
</protein>
<comment type="caution">
    <text evidence="7">The sequence shown here is derived from an EMBL/GenBank/DDBJ whole genome shotgun (WGS) entry which is preliminary data.</text>
</comment>
<name>A0A5A7Q8V3_STRAF</name>
<keyword evidence="2 5" id="KW-0812">Transmembrane</keyword>
<sequence length="449" mass="49740">MSASTASITANQRPITRRRAAEQNISAIGSDLAAAAVVTESENREDRLTAGNTGAAVLRNATKAQAQIPTRKGAPSRKQARARWLTVIRILTRILALMVVSLGFVQMARWVVMNSDRDAKDIAAISGDFEGKFSEMEKFVKTTMKAMQIQLHVVDQKFEDGISTVRKEFDEKIEKKGDELDLMLKALGARNDVFEKFMDEYGSKNLLSKEEFGDFFEKFKTDRNKGSAGDFSEVSLDDVKNYAREIVEKEIEKHASDGLGMVDFALASGGAKVVRHSEPYGGVGLGTSASWFKSRNTVSAEAENMIQPSFGEPGRCFPLKGQNGFVEIRLRTAIIPEAVTLEHVHKSVAYDRSSAPKHCRVSGWMQGEYSSDLEVHSSKMILLAEFAYDLEKSNAQTFEVKADTSNLVDTIRLDVTSNHGSALYTCIYRLRVHGRELLHNPNSALEIRA</sequence>
<dbReference type="Proteomes" id="UP000325081">
    <property type="component" value="Unassembled WGS sequence"/>
</dbReference>
<dbReference type="PANTHER" id="PTHR12911">
    <property type="entry name" value="SAD1/UNC-84-LIKE PROTEIN-RELATED"/>
    <property type="match status" value="1"/>
</dbReference>
<dbReference type="PANTHER" id="PTHR12911:SF8">
    <property type="entry name" value="KLAROID PROTEIN-RELATED"/>
    <property type="match status" value="1"/>
</dbReference>
<dbReference type="GO" id="GO:0043495">
    <property type="term" value="F:protein-membrane adaptor activity"/>
    <property type="evidence" value="ECO:0007669"/>
    <property type="project" value="TreeGrafter"/>
</dbReference>
<dbReference type="Gene3D" id="2.60.120.260">
    <property type="entry name" value="Galactose-binding domain-like"/>
    <property type="match status" value="1"/>
</dbReference>
<dbReference type="InterPro" id="IPR045119">
    <property type="entry name" value="SUN1-5"/>
</dbReference>
<keyword evidence="8" id="KW-1185">Reference proteome</keyword>
<proteinExistence type="predicted"/>
<dbReference type="PROSITE" id="PS51469">
    <property type="entry name" value="SUN"/>
    <property type="match status" value="1"/>
</dbReference>
<evidence type="ECO:0000256" key="4">
    <source>
        <dbReference type="ARBA" id="ARBA00023136"/>
    </source>
</evidence>
<accession>A0A5A7Q8V3</accession>
<comment type="subcellular location">
    <subcellularLocation>
        <location evidence="1">Membrane</location>
    </subcellularLocation>
</comment>
<evidence type="ECO:0000259" key="6">
    <source>
        <dbReference type="PROSITE" id="PS51469"/>
    </source>
</evidence>
<organism evidence="7 8">
    <name type="scientific">Striga asiatica</name>
    <name type="common">Asiatic witchweed</name>
    <name type="synonym">Buchnera asiatica</name>
    <dbReference type="NCBI Taxonomy" id="4170"/>
    <lineage>
        <taxon>Eukaryota</taxon>
        <taxon>Viridiplantae</taxon>
        <taxon>Streptophyta</taxon>
        <taxon>Embryophyta</taxon>
        <taxon>Tracheophyta</taxon>
        <taxon>Spermatophyta</taxon>
        <taxon>Magnoliopsida</taxon>
        <taxon>eudicotyledons</taxon>
        <taxon>Gunneridae</taxon>
        <taxon>Pentapetalae</taxon>
        <taxon>asterids</taxon>
        <taxon>lamiids</taxon>
        <taxon>Lamiales</taxon>
        <taxon>Orobanchaceae</taxon>
        <taxon>Buchnereae</taxon>
        <taxon>Striga</taxon>
    </lineage>
</organism>
<keyword evidence="3 5" id="KW-1133">Transmembrane helix</keyword>
<evidence type="ECO:0000256" key="2">
    <source>
        <dbReference type="ARBA" id="ARBA00022692"/>
    </source>
</evidence>
<dbReference type="GO" id="GO:0005635">
    <property type="term" value="C:nuclear envelope"/>
    <property type="evidence" value="ECO:0007669"/>
    <property type="project" value="UniProtKB-ARBA"/>
</dbReference>
<evidence type="ECO:0000313" key="7">
    <source>
        <dbReference type="EMBL" id="GER41630.1"/>
    </source>
</evidence>
<dbReference type="AlphaFoldDB" id="A0A5A7Q8V3"/>
<gene>
    <name evidence="7" type="ORF">STAS_18352</name>
</gene>
<dbReference type="InterPro" id="IPR012919">
    <property type="entry name" value="SUN_dom"/>
</dbReference>
<reference evidence="8" key="1">
    <citation type="journal article" date="2019" name="Curr. Biol.">
        <title>Genome Sequence of Striga asiatica Provides Insight into the Evolution of Plant Parasitism.</title>
        <authorList>
            <person name="Yoshida S."/>
            <person name="Kim S."/>
            <person name="Wafula E.K."/>
            <person name="Tanskanen J."/>
            <person name="Kim Y.M."/>
            <person name="Honaas L."/>
            <person name="Yang Z."/>
            <person name="Spallek T."/>
            <person name="Conn C.E."/>
            <person name="Ichihashi Y."/>
            <person name="Cheong K."/>
            <person name="Cui S."/>
            <person name="Der J.P."/>
            <person name="Gundlach H."/>
            <person name="Jiao Y."/>
            <person name="Hori C."/>
            <person name="Ishida J.K."/>
            <person name="Kasahara H."/>
            <person name="Kiba T."/>
            <person name="Kim M.S."/>
            <person name="Koo N."/>
            <person name="Laohavisit A."/>
            <person name="Lee Y.H."/>
            <person name="Lumba S."/>
            <person name="McCourt P."/>
            <person name="Mortimer J.C."/>
            <person name="Mutuku J.M."/>
            <person name="Nomura T."/>
            <person name="Sasaki-Sekimoto Y."/>
            <person name="Seto Y."/>
            <person name="Wang Y."/>
            <person name="Wakatake T."/>
            <person name="Sakakibara H."/>
            <person name="Demura T."/>
            <person name="Yamaguchi S."/>
            <person name="Yoneyama K."/>
            <person name="Manabe R.I."/>
            <person name="Nelson D.C."/>
            <person name="Schulman A.H."/>
            <person name="Timko M.P."/>
            <person name="dePamphilis C.W."/>
            <person name="Choi D."/>
            <person name="Shirasu K."/>
        </authorList>
    </citation>
    <scope>NUCLEOTIDE SEQUENCE [LARGE SCALE GENOMIC DNA]</scope>
    <source>
        <strain evidence="8">cv. UVA1</strain>
    </source>
</reference>
<evidence type="ECO:0000256" key="1">
    <source>
        <dbReference type="ARBA" id="ARBA00004370"/>
    </source>
</evidence>
<evidence type="ECO:0000256" key="3">
    <source>
        <dbReference type="ARBA" id="ARBA00022989"/>
    </source>
</evidence>
<dbReference type="EMBL" id="BKCP01006172">
    <property type="protein sequence ID" value="GER41630.1"/>
    <property type="molecule type" value="Genomic_DNA"/>
</dbReference>
<feature type="transmembrane region" description="Helical" evidence="5">
    <location>
        <begin position="90"/>
        <end position="112"/>
    </location>
</feature>
<dbReference type="GO" id="GO:0016020">
    <property type="term" value="C:membrane"/>
    <property type="evidence" value="ECO:0007669"/>
    <property type="project" value="UniProtKB-SubCell"/>
</dbReference>
<dbReference type="OrthoDB" id="342281at2759"/>